<dbReference type="RefSeq" id="XP_005095498.1">
    <property type="nucleotide sequence ID" value="XM_005095441.3"/>
</dbReference>
<dbReference type="Pfam" id="PF05238">
    <property type="entry name" value="CENP-N"/>
    <property type="match status" value="1"/>
</dbReference>
<dbReference type="PANTHER" id="PTHR46790">
    <property type="entry name" value="CENTROMERE PROTEIN N"/>
    <property type="match status" value="1"/>
</dbReference>
<evidence type="ECO:0000256" key="2">
    <source>
        <dbReference type="ARBA" id="ARBA00004584"/>
    </source>
</evidence>
<dbReference type="InterPro" id="IPR052011">
    <property type="entry name" value="CENP-NAC/CAD_complex"/>
</dbReference>
<gene>
    <name evidence="8" type="primary">LOC101856567</name>
</gene>
<reference evidence="8" key="1">
    <citation type="submission" date="2025-08" db="UniProtKB">
        <authorList>
            <consortium name="RefSeq"/>
        </authorList>
    </citation>
    <scope>IDENTIFICATION</scope>
</reference>
<comment type="similarity">
    <text evidence="3">Belongs to the CENP-N/CHL4 family.</text>
</comment>
<keyword evidence="5" id="KW-0539">Nucleus</keyword>
<evidence type="ECO:0000256" key="3">
    <source>
        <dbReference type="ARBA" id="ARBA00005566"/>
    </source>
</evidence>
<keyword evidence="4" id="KW-0158">Chromosome</keyword>
<dbReference type="GeneID" id="101856567"/>
<dbReference type="Proteomes" id="UP000694888">
    <property type="component" value="Unplaced"/>
</dbReference>
<keyword evidence="7" id="KW-1185">Reference proteome</keyword>
<dbReference type="InterPro" id="IPR007902">
    <property type="entry name" value="Chl4/mis15/CENP-N"/>
</dbReference>
<comment type="subcellular location">
    <subcellularLocation>
        <location evidence="2">Chromosome</location>
        <location evidence="2">Centromere</location>
    </subcellularLocation>
    <subcellularLocation>
        <location evidence="1">Nucleus</location>
    </subcellularLocation>
</comment>
<dbReference type="PANTHER" id="PTHR46790:SF1">
    <property type="entry name" value="CENTROMERE PROTEIN N"/>
    <property type="match status" value="1"/>
</dbReference>
<name>A0ABM0JK05_APLCA</name>
<proteinExistence type="inferred from homology"/>
<evidence type="ECO:0000256" key="4">
    <source>
        <dbReference type="ARBA" id="ARBA00022454"/>
    </source>
</evidence>
<evidence type="ECO:0000256" key="6">
    <source>
        <dbReference type="ARBA" id="ARBA00023328"/>
    </source>
</evidence>
<protein>
    <submittedName>
        <fullName evidence="8">Centromere protein N-A isoform X1</fullName>
    </submittedName>
</protein>
<evidence type="ECO:0000313" key="7">
    <source>
        <dbReference type="Proteomes" id="UP000694888"/>
    </source>
</evidence>
<evidence type="ECO:0000313" key="8">
    <source>
        <dbReference type="RefSeq" id="XP_005095498.1"/>
    </source>
</evidence>
<organism evidence="7 8">
    <name type="scientific">Aplysia californica</name>
    <name type="common">California sea hare</name>
    <dbReference type="NCBI Taxonomy" id="6500"/>
    <lineage>
        <taxon>Eukaryota</taxon>
        <taxon>Metazoa</taxon>
        <taxon>Spiralia</taxon>
        <taxon>Lophotrochozoa</taxon>
        <taxon>Mollusca</taxon>
        <taxon>Gastropoda</taxon>
        <taxon>Heterobranchia</taxon>
        <taxon>Euthyneura</taxon>
        <taxon>Tectipleura</taxon>
        <taxon>Aplysiida</taxon>
        <taxon>Aplysioidea</taxon>
        <taxon>Aplysiidae</taxon>
        <taxon>Aplysia</taxon>
    </lineage>
</organism>
<sequence length="354" mass="40015">MNDLIISSVITKCHKSTISETLKRWGRLADSEVDQLLQNRSTKAEIAEKVATLSEENGLHADIVGDLELTYMQLHSNRKSWKVFRLDGSSDNDLNLDPRTLRSRLVSAVEMNWRNGRVYGNMNMFAGAVWLRLHFGSSPLQQQQKKGPRPRAYNPNNSVFLVAFPNSPYVIVNRTGIRLTRIVSQAVKQVFGASGLKDIQLSGRHLMSLADIVHKKSNETMSSAYRDQETMENPLCVGQKRKETELKEPGEVEGIVDDNRKFKRSRRESLVANFGASSRPILEKLEYKFNVQFRGKPTTDLKCQATIEIKGKSILDGFCQLADAGYVKFPLPKHLTTITSNARNSFTIEDKKKN</sequence>
<keyword evidence="6" id="KW-0137">Centromere</keyword>
<evidence type="ECO:0000256" key="5">
    <source>
        <dbReference type="ARBA" id="ARBA00023242"/>
    </source>
</evidence>
<accession>A0ABM0JK05</accession>
<evidence type="ECO:0000256" key="1">
    <source>
        <dbReference type="ARBA" id="ARBA00004123"/>
    </source>
</evidence>